<dbReference type="PANTHER" id="PTHR43591:SF24">
    <property type="entry name" value="2-METHOXY-6-POLYPRENYL-1,4-BENZOQUINOL METHYLASE, MITOCHONDRIAL"/>
    <property type="match status" value="1"/>
</dbReference>
<dbReference type="Gene3D" id="3.40.50.150">
    <property type="entry name" value="Vaccinia Virus protein VP39"/>
    <property type="match status" value="1"/>
</dbReference>
<dbReference type="Proteomes" id="UP001519332">
    <property type="component" value="Unassembled WGS sequence"/>
</dbReference>
<evidence type="ECO:0000313" key="3">
    <source>
        <dbReference type="Proteomes" id="UP001519332"/>
    </source>
</evidence>
<dbReference type="EMBL" id="JAGINW010000001">
    <property type="protein sequence ID" value="MBP2324417.1"/>
    <property type="molecule type" value="Genomic_DNA"/>
</dbReference>
<evidence type="ECO:0000259" key="1">
    <source>
        <dbReference type="Pfam" id="PF13649"/>
    </source>
</evidence>
<dbReference type="InterPro" id="IPR041698">
    <property type="entry name" value="Methyltransf_25"/>
</dbReference>
<organism evidence="2 3">
    <name type="scientific">Kibdelosporangium banguiense</name>
    <dbReference type="NCBI Taxonomy" id="1365924"/>
    <lineage>
        <taxon>Bacteria</taxon>
        <taxon>Bacillati</taxon>
        <taxon>Actinomycetota</taxon>
        <taxon>Actinomycetes</taxon>
        <taxon>Pseudonocardiales</taxon>
        <taxon>Pseudonocardiaceae</taxon>
        <taxon>Kibdelosporangium</taxon>
    </lineage>
</organism>
<protein>
    <submittedName>
        <fullName evidence="2">SAM-dependent methyltransferase</fullName>
    </submittedName>
</protein>
<dbReference type="GO" id="GO:0008168">
    <property type="term" value="F:methyltransferase activity"/>
    <property type="evidence" value="ECO:0007669"/>
    <property type="project" value="UniProtKB-KW"/>
</dbReference>
<sequence length="282" mass="30714">MTVRIDPSNADQLTAWDGPNGEFWTARADRFDQGVARYQPKLLAAAAVDPADNVLDIGCGSGTTTRDLARAASCGTALGVDLSSQMLRLARERAAAEQLTNVTFEQRDAQIHPFPEGHFDVVVSRNGAMFFGDPAAAFKNIARAIRSGGRLVLLTWQALADNEWLSTFRAVLAAGRDLPMPPPTAPSPFSLSDPDRVRSLLAPAGFENIQLQALREPMYFGKDTEDAYDYVHDHFCGLVKDLEAEVRESALEQLRANLAEHQTAEGVVYDSAAWLIEARLAG</sequence>
<accession>A0ABS4TJ15</accession>
<keyword evidence="2" id="KW-0808">Transferase</keyword>
<name>A0ABS4TJ15_9PSEU</name>
<dbReference type="PANTHER" id="PTHR43591">
    <property type="entry name" value="METHYLTRANSFERASE"/>
    <property type="match status" value="1"/>
</dbReference>
<keyword evidence="3" id="KW-1185">Reference proteome</keyword>
<keyword evidence="2" id="KW-0489">Methyltransferase</keyword>
<dbReference type="SUPFAM" id="SSF53335">
    <property type="entry name" value="S-adenosyl-L-methionine-dependent methyltransferases"/>
    <property type="match status" value="1"/>
</dbReference>
<dbReference type="Pfam" id="PF13649">
    <property type="entry name" value="Methyltransf_25"/>
    <property type="match status" value="1"/>
</dbReference>
<evidence type="ECO:0000313" key="2">
    <source>
        <dbReference type="EMBL" id="MBP2324417.1"/>
    </source>
</evidence>
<comment type="caution">
    <text evidence="2">The sequence shown here is derived from an EMBL/GenBank/DDBJ whole genome shotgun (WGS) entry which is preliminary data.</text>
</comment>
<reference evidence="2 3" key="1">
    <citation type="submission" date="2021-03" db="EMBL/GenBank/DDBJ databases">
        <title>Sequencing the genomes of 1000 actinobacteria strains.</title>
        <authorList>
            <person name="Klenk H.-P."/>
        </authorList>
    </citation>
    <scope>NUCLEOTIDE SEQUENCE [LARGE SCALE GENOMIC DNA]</scope>
    <source>
        <strain evidence="2 3">DSM 46670</strain>
    </source>
</reference>
<dbReference type="CDD" id="cd02440">
    <property type="entry name" value="AdoMet_MTases"/>
    <property type="match status" value="1"/>
</dbReference>
<dbReference type="RefSeq" id="WP_209641759.1">
    <property type="nucleotide sequence ID" value="NZ_JAGINW010000001.1"/>
</dbReference>
<gene>
    <name evidence="2" type="ORF">JOF56_004802</name>
</gene>
<feature type="domain" description="Methyltransferase" evidence="1">
    <location>
        <begin position="54"/>
        <end position="149"/>
    </location>
</feature>
<proteinExistence type="predicted"/>
<dbReference type="InterPro" id="IPR029063">
    <property type="entry name" value="SAM-dependent_MTases_sf"/>
</dbReference>
<dbReference type="GO" id="GO:0032259">
    <property type="term" value="P:methylation"/>
    <property type="evidence" value="ECO:0007669"/>
    <property type="project" value="UniProtKB-KW"/>
</dbReference>